<reference evidence="14" key="1">
    <citation type="submission" date="2025-08" db="UniProtKB">
        <authorList>
            <consortium name="RefSeq"/>
        </authorList>
    </citation>
    <scope>IDENTIFICATION</scope>
    <source>
        <tissue evidence="14">Whole Larva</tissue>
    </source>
</reference>
<evidence type="ECO:0000256" key="9">
    <source>
        <dbReference type="ARBA" id="ARBA00042914"/>
    </source>
</evidence>
<keyword evidence="10" id="KW-0175">Coiled coil</keyword>
<evidence type="ECO:0000256" key="6">
    <source>
        <dbReference type="ARBA" id="ARBA00022777"/>
    </source>
</evidence>
<dbReference type="GO" id="GO:0016301">
    <property type="term" value="F:kinase activity"/>
    <property type="evidence" value="ECO:0007669"/>
    <property type="project" value="UniProtKB-KW"/>
</dbReference>
<evidence type="ECO:0000256" key="5">
    <source>
        <dbReference type="ARBA" id="ARBA00022741"/>
    </source>
</evidence>
<evidence type="ECO:0000256" key="2">
    <source>
        <dbReference type="ARBA" id="ARBA00022527"/>
    </source>
</evidence>
<evidence type="ECO:0000313" key="13">
    <source>
        <dbReference type="Proteomes" id="UP000695000"/>
    </source>
</evidence>
<dbReference type="InterPro" id="IPR050339">
    <property type="entry name" value="CC_SR_Kinase"/>
</dbReference>
<name>A0ABM1MJW0_NICVS</name>
<dbReference type="Proteomes" id="UP000695000">
    <property type="component" value="Unplaced"/>
</dbReference>
<keyword evidence="4" id="KW-0808">Transferase</keyword>
<feature type="domain" description="Protein kinase" evidence="12">
    <location>
        <begin position="135"/>
        <end position="516"/>
    </location>
</feature>
<dbReference type="EC" id="2.7.11.1" evidence="1"/>
<dbReference type="GeneID" id="108561437"/>
<dbReference type="Gene3D" id="3.30.200.20">
    <property type="entry name" value="Phosphorylase Kinase, domain 1"/>
    <property type="match status" value="1"/>
</dbReference>
<evidence type="ECO:0000256" key="7">
    <source>
        <dbReference type="ARBA" id="ARBA00022840"/>
    </source>
</evidence>
<dbReference type="PANTHER" id="PTHR11042:SF187">
    <property type="entry name" value="EUKARYOTIC TRANSLATION INITIATION FACTOR 2-ALPHA KINASE 2"/>
    <property type="match status" value="1"/>
</dbReference>
<organism evidence="13 14">
    <name type="scientific">Nicrophorus vespilloides</name>
    <name type="common">Boreal carrion beetle</name>
    <dbReference type="NCBI Taxonomy" id="110193"/>
    <lineage>
        <taxon>Eukaryota</taxon>
        <taxon>Metazoa</taxon>
        <taxon>Ecdysozoa</taxon>
        <taxon>Arthropoda</taxon>
        <taxon>Hexapoda</taxon>
        <taxon>Insecta</taxon>
        <taxon>Pterygota</taxon>
        <taxon>Neoptera</taxon>
        <taxon>Endopterygota</taxon>
        <taxon>Coleoptera</taxon>
        <taxon>Polyphaga</taxon>
        <taxon>Staphyliniformia</taxon>
        <taxon>Silphidae</taxon>
        <taxon>Nicrophorinae</taxon>
        <taxon>Nicrophorus</taxon>
    </lineage>
</organism>
<dbReference type="SMART" id="SM00220">
    <property type="entry name" value="S_TKc"/>
    <property type="match status" value="1"/>
</dbReference>
<evidence type="ECO:0000256" key="3">
    <source>
        <dbReference type="ARBA" id="ARBA00022553"/>
    </source>
</evidence>
<evidence type="ECO:0000256" key="8">
    <source>
        <dbReference type="ARBA" id="ARBA00037982"/>
    </source>
</evidence>
<dbReference type="Gene3D" id="1.10.510.10">
    <property type="entry name" value="Transferase(Phosphotransferase) domain 1"/>
    <property type="match status" value="1"/>
</dbReference>
<protein>
    <recommendedName>
        <fullName evidence="1">non-specific serine/threonine protein kinase</fullName>
        <ecNumber evidence="1">2.7.11.1</ecNumber>
    </recommendedName>
    <alternativeName>
        <fullName evidence="9">Heme-regulated eukaryotic initiation factor eIF-2-alpha kinase</fullName>
    </alternativeName>
</protein>
<sequence>MAKFGMSNGRNQESDSSSDEPEDVSSVSTIMRPMNASTPISITIQSLVKSLCEVYEPQSNEAEKLYFSICKKLNEISIIDESYKMPEFEGMRNQSQRVFHHLLSKALSNDNVIPKQLHWPNNDVTDEWSHYKREFEEVSFIAGGGFGKVYRVRHKLDGTEYAVKKIFIRSEGIESVRNYLSEVKTFASLNHSNIVQYKAAWLELGESQTTLDNNYDYSDDFEDNDEEDTEEDTEKSQLRDSYIYPSVISDITMEQGDGDSSDFRVSFETSTHRSFSNGQSTKRVSKRTKRSSISEGGNAICTTEEIKRIQLRTRQKWATLFIQMAYCQSTLKQWLDTRNMAEKTIDNGALVPICNANRVRTVMEILRQLLQGLSYIHSRNIVHHDIKPSNIFMQLEDGTLLVQLGDFGLACPLQSSRHSLAFGTKLYAAPEQLKGECDRKSDMFSLGIVVFELAETFRTSMERIKCIEDLRKGAIPVHVKTNQPQLAQIIGELMMKNPAERPAAADLLKRINTEVFESEKVRQLENMLAEKQEEIIKLKQQLAQAQSDLL</sequence>
<evidence type="ECO:0000256" key="1">
    <source>
        <dbReference type="ARBA" id="ARBA00012513"/>
    </source>
</evidence>
<gene>
    <name evidence="14" type="primary">LOC108561437</name>
</gene>
<comment type="similarity">
    <text evidence="8">Belongs to the protein kinase superfamily. Ser/Thr protein kinase family. GCN2 subfamily.</text>
</comment>
<keyword evidence="5" id="KW-0547">Nucleotide-binding</keyword>
<dbReference type="InterPro" id="IPR054521">
    <property type="entry name" value="HRI2_3H"/>
</dbReference>
<dbReference type="InterPro" id="IPR008271">
    <property type="entry name" value="Ser/Thr_kinase_AS"/>
</dbReference>
<evidence type="ECO:0000256" key="11">
    <source>
        <dbReference type="SAM" id="MobiDB-lite"/>
    </source>
</evidence>
<evidence type="ECO:0000259" key="12">
    <source>
        <dbReference type="PROSITE" id="PS50011"/>
    </source>
</evidence>
<feature type="region of interest" description="Disordered" evidence="11">
    <location>
        <begin position="273"/>
        <end position="295"/>
    </location>
</feature>
<dbReference type="Pfam" id="PF22949">
    <property type="entry name" value="HRI2_3H"/>
    <property type="match status" value="1"/>
</dbReference>
<evidence type="ECO:0000256" key="4">
    <source>
        <dbReference type="ARBA" id="ARBA00022679"/>
    </source>
</evidence>
<dbReference type="SUPFAM" id="SSF56112">
    <property type="entry name" value="Protein kinase-like (PK-like)"/>
    <property type="match status" value="1"/>
</dbReference>
<feature type="compositionally biased region" description="Acidic residues" evidence="11">
    <location>
        <begin position="217"/>
        <end position="233"/>
    </location>
</feature>
<evidence type="ECO:0000256" key="10">
    <source>
        <dbReference type="SAM" id="Coils"/>
    </source>
</evidence>
<accession>A0ABM1MJW0</accession>
<dbReference type="PROSITE" id="PS50011">
    <property type="entry name" value="PROTEIN_KINASE_DOM"/>
    <property type="match status" value="1"/>
</dbReference>
<evidence type="ECO:0000313" key="14">
    <source>
        <dbReference type="RefSeq" id="XP_017774860.1"/>
    </source>
</evidence>
<feature type="region of interest" description="Disordered" evidence="11">
    <location>
        <begin position="1"/>
        <end position="26"/>
    </location>
</feature>
<keyword evidence="7" id="KW-0067">ATP-binding</keyword>
<dbReference type="InterPro" id="IPR011009">
    <property type="entry name" value="Kinase-like_dom_sf"/>
</dbReference>
<dbReference type="InterPro" id="IPR000719">
    <property type="entry name" value="Prot_kinase_dom"/>
</dbReference>
<keyword evidence="3" id="KW-0597">Phosphoprotein</keyword>
<keyword evidence="13" id="KW-1185">Reference proteome</keyword>
<keyword evidence="6 14" id="KW-0418">Kinase</keyword>
<proteinExistence type="inferred from homology"/>
<dbReference type="Pfam" id="PF00069">
    <property type="entry name" value="Pkinase"/>
    <property type="match status" value="2"/>
</dbReference>
<feature type="compositionally biased region" description="Polar residues" evidence="11">
    <location>
        <begin position="273"/>
        <end position="282"/>
    </location>
</feature>
<feature type="region of interest" description="Disordered" evidence="11">
    <location>
        <begin position="213"/>
        <end position="237"/>
    </location>
</feature>
<dbReference type="PROSITE" id="PS00108">
    <property type="entry name" value="PROTEIN_KINASE_ST"/>
    <property type="match status" value="1"/>
</dbReference>
<dbReference type="PANTHER" id="PTHR11042">
    <property type="entry name" value="EUKARYOTIC TRANSLATION INITIATION FACTOR 2-ALPHA KINASE EIF2-ALPHA KINASE -RELATED"/>
    <property type="match status" value="1"/>
</dbReference>
<keyword evidence="2" id="KW-0723">Serine/threonine-protein kinase</keyword>
<feature type="coiled-coil region" evidence="10">
    <location>
        <begin position="514"/>
        <end position="548"/>
    </location>
</feature>
<dbReference type="RefSeq" id="XP_017774860.1">
    <property type="nucleotide sequence ID" value="XM_017919371.1"/>
</dbReference>